<evidence type="ECO:0000313" key="3">
    <source>
        <dbReference type="Proteomes" id="UP000580250"/>
    </source>
</evidence>
<dbReference type="EMBL" id="CAJEWN010000425">
    <property type="protein sequence ID" value="CAD2182247.1"/>
    <property type="molecule type" value="Genomic_DNA"/>
</dbReference>
<protein>
    <submittedName>
        <fullName evidence="2">Uncharacterized protein</fullName>
    </submittedName>
</protein>
<feature type="coiled-coil region" evidence="1">
    <location>
        <begin position="6"/>
        <end position="128"/>
    </location>
</feature>
<proteinExistence type="predicted"/>
<accession>A0A6V7W4Y1</accession>
<evidence type="ECO:0000313" key="2">
    <source>
        <dbReference type="EMBL" id="CAD2182247.1"/>
    </source>
</evidence>
<sequence length="350" mass="41076">MAGEELSNCEAELKLSQSNYLKLQNNFNNLQVKYIEEKENSLNLEKKIFYLENKEKEFNEKIKEIENKNYFLGNKLKEKKEKIQKIKSDNQQKDEEINSLEEEIKKANDLLNKKFADLTNELEKIKNIIYIDLNFIKIENKWKEIDIIRFKCCENKCINTNKPIGKCIQGNGFANLINDGNVKYIRCVEGKGINNDSKIYTENSFKKPQNCINYYLFYFEIKCMKIGGKLDNNTKMVIGLKINDEKYIRFGANCALIFNENDKKFKVPLFTWNNNDVFGCGLIYPSEGFPYIFFTQNGKQIGKAILLNENSDSYKPYIILNCCSVETNFGEDLETKPFIYDFSKHLFNKY</sequence>
<dbReference type="Gene3D" id="2.60.120.920">
    <property type="match status" value="1"/>
</dbReference>
<evidence type="ECO:0000256" key="1">
    <source>
        <dbReference type="SAM" id="Coils"/>
    </source>
</evidence>
<keyword evidence="1" id="KW-0175">Coiled coil</keyword>
<dbReference type="InterPro" id="IPR043136">
    <property type="entry name" value="B30.2/SPRY_sf"/>
</dbReference>
<name>A0A6V7W4Y1_MELEN</name>
<dbReference type="Proteomes" id="UP000580250">
    <property type="component" value="Unassembled WGS sequence"/>
</dbReference>
<dbReference type="AlphaFoldDB" id="A0A6V7W4Y1"/>
<gene>
    <name evidence="2" type="ORF">MENT_LOCUS34445</name>
</gene>
<organism evidence="2 3">
    <name type="scientific">Meloidogyne enterolobii</name>
    <name type="common">Root-knot nematode worm</name>
    <name type="synonym">Meloidogyne mayaguensis</name>
    <dbReference type="NCBI Taxonomy" id="390850"/>
    <lineage>
        <taxon>Eukaryota</taxon>
        <taxon>Metazoa</taxon>
        <taxon>Ecdysozoa</taxon>
        <taxon>Nematoda</taxon>
        <taxon>Chromadorea</taxon>
        <taxon>Rhabditida</taxon>
        <taxon>Tylenchina</taxon>
        <taxon>Tylenchomorpha</taxon>
        <taxon>Tylenchoidea</taxon>
        <taxon>Meloidogynidae</taxon>
        <taxon>Meloidogyninae</taxon>
        <taxon>Meloidogyne</taxon>
    </lineage>
</organism>
<reference evidence="2 3" key="1">
    <citation type="submission" date="2020-08" db="EMBL/GenBank/DDBJ databases">
        <authorList>
            <person name="Koutsovoulos G."/>
            <person name="Danchin GJ E."/>
        </authorList>
    </citation>
    <scope>NUCLEOTIDE SEQUENCE [LARGE SCALE GENOMIC DNA]</scope>
</reference>
<comment type="caution">
    <text evidence="2">The sequence shown here is derived from an EMBL/GenBank/DDBJ whole genome shotgun (WGS) entry which is preliminary data.</text>
</comment>